<feature type="compositionally biased region" description="Polar residues" evidence="1">
    <location>
        <begin position="406"/>
        <end position="415"/>
    </location>
</feature>
<dbReference type="OrthoDB" id="4227485at2759"/>
<evidence type="ECO:0000313" key="3">
    <source>
        <dbReference type="Proteomes" id="UP000070700"/>
    </source>
</evidence>
<sequence length="549" mass="62271">MFENILLHDVMRSSSVETHSHDIDTVRSLQMRAPSVSLSDRVHITHEMDNFTIFSKVTNVMRRDRIKQTILQLPGIIPTIKSFHENLKFLETAAKIIKREIFDNKIPGSLYQAMQSIWRSTRRAIVEVQEGNFRYVPLSSEDGIQHMAYVQVFLSAFRNFPQLSYDGPLKEKGEVIVRGIPNATIRYQFLKRAQLLGFQNAVILKNLDALENALKNTTPEIAVPITPGNVHRANPIIATSRQDHVNDEYSWPIEPQQQVLVPARTVEVELDHQFMNTVQEANDVSRHVFGPPREAASPETTMTVQTQTTWPEGASSPLQGTAFVSPALQDLASQLGQTAVHVEPVAEDINHQIDNYVEAGSEPADRVELMTQAADPLILYSQTDSDDGMNMEEMKGARESAEWHSESTAASSEQNDQSDRFSDKKSRRSYLRPQMKQGTPSKPHITGHRGRRTFLVPEKRIFSALAQKEAPKPFASAMIWTRSNEDRIEASLKTSQRHRSYLEPLKDDVFQNQTRQVVHFIEHNGMKVSMKSTTNIAEYLEQRLVPRNG</sequence>
<dbReference type="InterPro" id="IPR022198">
    <property type="entry name" value="DUF3723"/>
</dbReference>
<feature type="region of interest" description="Disordered" evidence="1">
    <location>
        <begin position="382"/>
        <end position="451"/>
    </location>
</feature>
<name>A0A194X4X3_MOLSC</name>
<gene>
    <name evidence="2" type="ORF">LY89DRAFT_750550</name>
</gene>
<dbReference type="RefSeq" id="XP_018069580.1">
    <property type="nucleotide sequence ID" value="XM_018221203.1"/>
</dbReference>
<feature type="compositionally biased region" description="Basic and acidic residues" evidence="1">
    <location>
        <begin position="392"/>
        <end position="405"/>
    </location>
</feature>
<dbReference type="EMBL" id="KQ947418">
    <property type="protein sequence ID" value="KUJ15225.1"/>
    <property type="molecule type" value="Genomic_DNA"/>
</dbReference>
<accession>A0A194X4X3</accession>
<reference evidence="2 3" key="1">
    <citation type="submission" date="2015-10" db="EMBL/GenBank/DDBJ databases">
        <title>Full genome of DAOMC 229536 Phialocephala scopiformis, a fungal endophyte of spruce producing the potent anti-insectan compound rugulosin.</title>
        <authorList>
            <consortium name="DOE Joint Genome Institute"/>
            <person name="Walker A.K."/>
            <person name="Frasz S.L."/>
            <person name="Seifert K.A."/>
            <person name="Miller J.D."/>
            <person name="Mondo S.J."/>
            <person name="Labutti K."/>
            <person name="Lipzen A."/>
            <person name="Dockter R."/>
            <person name="Kennedy M."/>
            <person name="Grigoriev I.V."/>
            <person name="Spatafora J.W."/>
        </authorList>
    </citation>
    <scope>NUCLEOTIDE SEQUENCE [LARGE SCALE GENOMIC DNA]</scope>
    <source>
        <strain evidence="2 3">CBS 120377</strain>
    </source>
</reference>
<proteinExistence type="predicted"/>
<dbReference type="Pfam" id="PF12520">
    <property type="entry name" value="DUF3723"/>
    <property type="match status" value="1"/>
</dbReference>
<dbReference type="KEGG" id="psco:LY89DRAFT_750550"/>
<evidence type="ECO:0000313" key="2">
    <source>
        <dbReference type="EMBL" id="KUJ15225.1"/>
    </source>
</evidence>
<dbReference type="GeneID" id="28830929"/>
<dbReference type="InParanoid" id="A0A194X4X3"/>
<organism evidence="2 3">
    <name type="scientific">Mollisia scopiformis</name>
    <name type="common">Conifer needle endophyte fungus</name>
    <name type="synonym">Phialocephala scopiformis</name>
    <dbReference type="NCBI Taxonomy" id="149040"/>
    <lineage>
        <taxon>Eukaryota</taxon>
        <taxon>Fungi</taxon>
        <taxon>Dikarya</taxon>
        <taxon>Ascomycota</taxon>
        <taxon>Pezizomycotina</taxon>
        <taxon>Leotiomycetes</taxon>
        <taxon>Helotiales</taxon>
        <taxon>Mollisiaceae</taxon>
        <taxon>Mollisia</taxon>
    </lineage>
</organism>
<dbReference type="AlphaFoldDB" id="A0A194X4X3"/>
<dbReference type="Proteomes" id="UP000070700">
    <property type="component" value="Unassembled WGS sequence"/>
</dbReference>
<evidence type="ECO:0000256" key="1">
    <source>
        <dbReference type="SAM" id="MobiDB-lite"/>
    </source>
</evidence>
<protein>
    <submittedName>
        <fullName evidence="2">Uncharacterized protein</fullName>
    </submittedName>
</protein>
<keyword evidence="3" id="KW-1185">Reference proteome</keyword>